<dbReference type="PANTHER" id="PTHR42748">
    <property type="entry name" value="NITROGEN METABOLITE REPRESSION PROTEIN NMRA FAMILY MEMBER"/>
    <property type="match status" value="1"/>
</dbReference>
<keyword evidence="5" id="KW-1185">Reference proteome</keyword>
<dbReference type="PANTHER" id="PTHR42748:SF7">
    <property type="entry name" value="NMRA LIKE REDOX SENSOR 1-RELATED"/>
    <property type="match status" value="1"/>
</dbReference>
<comment type="caution">
    <text evidence="4">The sequence shown here is derived from an EMBL/GenBank/DDBJ whole genome shotgun (WGS) entry which is preliminary data.</text>
</comment>
<organism evidence="4 5">
    <name type="scientific">Lipingzhangella halophila</name>
    <dbReference type="NCBI Taxonomy" id="1783352"/>
    <lineage>
        <taxon>Bacteria</taxon>
        <taxon>Bacillati</taxon>
        <taxon>Actinomycetota</taxon>
        <taxon>Actinomycetes</taxon>
        <taxon>Streptosporangiales</taxon>
        <taxon>Nocardiopsidaceae</taxon>
        <taxon>Lipingzhangella</taxon>
    </lineage>
</organism>
<dbReference type="InterPro" id="IPR036291">
    <property type="entry name" value="NAD(P)-bd_dom_sf"/>
</dbReference>
<evidence type="ECO:0000256" key="2">
    <source>
        <dbReference type="ARBA" id="ARBA00022857"/>
    </source>
</evidence>
<dbReference type="AlphaFoldDB" id="A0A7W7W6C8"/>
<protein>
    <submittedName>
        <fullName evidence="4">Uncharacterized protein YbjT (DUF2867 family)</fullName>
    </submittedName>
</protein>
<gene>
    <name evidence="4" type="ORF">F4561_006505</name>
</gene>
<comment type="similarity">
    <text evidence="1">Belongs to the NmrA-type oxidoreductase family.</text>
</comment>
<evidence type="ECO:0000313" key="5">
    <source>
        <dbReference type="Proteomes" id="UP000523007"/>
    </source>
</evidence>
<dbReference type="CDD" id="cd05251">
    <property type="entry name" value="NmrA_like_SDR_a"/>
    <property type="match status" value="1"/>
</dbReference>
<keyword evidence="2" id="KW-0521">NADP</keyword>
<dbReference type="Proteomes" id="UP000523007">
    <property type="component" value="Unassembled WGS sequence"/>
</dbReference>
<proteinExistence type="inferred from homology"/>
<dbReference type="RefSeq" id="WP_184585299.1">
    <property type="nucleotide sequence ID" value="NZ_JACHJT010000002.1"/>
</dbReference>
<dbReference type="SUPFAM" id="SSF51735">
    <property type="entry name" value="NAD(P)-binding Rossmann-fold domains"/>
    <property type="match status" value="1"/>
</dbReference>
<name>A0A7W7W6C8_9ACTN</name>
<evidence type="ECO:0000259" key="3">
    <source>
        <dbReference type="Pfam" id="PF05368"/>
    </source>
</evidence>
<dbReference type="Gene3D" id="3.40.50.720">
    <property type="entry name" value="NAD(P)-binding Rossmann-like Domain"/>
    <property type="match status" value="1"/>
</dbReference>
<dbReference type="EMBL" id="JACHJT010000002">
    <property type="protein sequence ID" value="MBB4935611.1"/>
    <property type="molecule type" value="Genomic_DNA"/>
</dbReference>
<evidence type="ECO:0000313" key="4">
    <source>
        <dbReference type="EMBL" id="MBB4935611.1"/>
    </source>
</evidence>
<dbReference type="InterPro" id="IPR051164">
    <property type="entry name" value="NmrA-like_oxidored"/>
</dbReference>
<accession>A0A7W7W6C8</accession>
<dbReference type="Gene3D" id="3.90.25.10">
    <property type="entry name" value="UDP-galactose 4-epimerase, domain 1"/>
    <property type="match status" value="1"/>
</dbReference>
<sequence>MTDTRTILVTGATGRQGSVTARRLLADGHHVRALVRGIDSPAATALEASGAELFRGEMDDPASLEAALTGAQGVFVVPPAAYGPEGPDTELEFQRGRAVIDAAVATGVEHAVFTGIGSFSGGAALQAEGKQRIEQYLWAGGLSATVLRPVRFMTNFLGTGIGLDDVRDGASRHVFPADEPVQLIAVEDIGEFAAMAFGAPGRFTGRTLELAGDALTPNEAFAEINAATGFDLHYSPLSEAEAEAMGPGVAEARRLWLAGHRWHADIEALSVLHPGLRSFRTWLSEGGADLFQRAFRHG</sequence>
<feature type="domain" description="NmrA-like" evidence="3">
    <location>
        <begin position="4"/>
        <end position="238"/>
    </location>
</feature>
<evidence type="ECO:0000256" key="1">
    <source>
        <dbReference type="ARBA" id="ARBA00006328"/>
    </source>
</evidence>
<reference evidence="4 5" key="1">
    <citation type="submission" date="2020-08" db="EMBL/GenBank/DDBJ databases">
        <title>Sequencing the genomes of 1000 actinobacteria strains.</title>
        <authorList>
            <person name="Klenk H.-P."/>
        </authorList>
    </citation>
    <scope>NUCLEOTIDE SEQUENCE [LARGE SCALE GENOMIC DNA]</scope>
    <source>
        <strain evidence="4 5">DSM 102030</strain>
    </source>
</reference>
<dbReference type="Pfam" id="PF05368">
    <property type="entry name" value="NmrA"/>
    <property type="match status" value="1"/>
</dbReference>
<dbReference type="InterPro" id="IPR008030">
    <property type="entry name" value="NmrA-like"/>
</dbReference>